<name>A0ABX8Z2Y1_9NEIS</name>
<dbReference type="Proteomes" id="UP000825679">
    <property type="component" value="Chromosome"/>
</dbReference>
<keyword evidence="1" id="KW-0732">Signal</keyword>
<protein>
    <submittedName>
        <fullName evidence="2">YfaZ family protein</fullName>
    </submittedName>
</protein>
<gene>
    <name evidence="2" type="ORF">K4H28_11450</name>
</gene>
<evidence type="ECO:0000256" key="1">
    <source>
        <dbReference type="SAM" id="SignalP"/>
    </source>
</evidence>
<accession>A0ABX8Z2Y1</accession>
<organism evidence="2 3">
    <name type="scientific">Deefgea tanakiae</name>
    <dbReference type="NCBI Taxonomy" id="2865840"/>
    <lineage>
        <taxon>Bacteria</taxon>
        <taxon>Pseudomonadati</taxon>
        <taxon>Pseudomonadota</taxon>
        <taxon>Betaproteobacteria</taxon>
        <taxon>Neisseriales</taxon>
        <taxon>Chitinibacteraceae</taxon>
        <taxon>Deefgea</taxon>
    </lineage>
</organism>
<evidence type="ECO:0000313" key="2">
    <source>
        <dbReference type="EMBL" id="QZA76927.1"/>
    </source>
</evidence>
<keyword evidence="3" id="KW-1185">Reference proteome</keyword>
<feature type="chain" id="PRO_5045463218" evidence="1">
    <location>
        <begin position="20"/>
        <end position="176"/>
    </location>
</feature>
<dbReference type="InterPro" id="IPR009998">
    <property type="entry name" value="YfaZ"/>
</dbReference>
<proteinExistence type="predicted"/>
<reference evidence="2 3" key="1">
    <citation type="submission" date="2021-08" db="EMBL/GenBank/DDBJ databases">
        <title>complete genome sequencing of Deefgea sp. D25.</title>
        <authorList>
            <person name="Bae J.-W."/>
            <person name="Gim D.-H."/>
        </authorList>
    </citation>
    <scope>NUCLEOTIDE SEQUENCE [LARGE SCALE GENOMIC DNA]</scope>
    <source>
        <strain evidence="2 3">D25</strain>
    </source>
</reference>
<sequence length="176" mass="18573">MKKLLLPLLFLSLPLAAQAGGLSARVGNDFVGASYEGSILLLTTSADWLRNTDEGTVASLGLGVQAPLGIVKLKAGSQLVYLDLKQQDQEYAVTVGAGVDIPVGDFTVYGQGYFANSAMASSGVDLYRDFRAGVRWDMTKMVALDLGYQLTDVELTSGKPSATLAKGLYAGAQLNF</sequence>
<dbReference type="RefSeq" id="WP_221005326.1">
    <property type="nucleotide sequence ID" value="NZ_CP081150.1"/>
</dbReference>
<evidence type="ECO:0000313" key="3">
    <source>
        <dbReference type="Proteomes" id="UP000825679"/>
    </source>
</evidence>
<dbReference type="EMBL" id="CP081150">
    <property type="protein sequence ID" value="QZA76927.1"/>
    <property type="molecule type" value="Genomic_DNA"/>
</dbReference>
<feature type="signal peptide" evidence="1">
    <location>
        <begin position="1"/>
        <end position="19"/>
    </location>
</feature>
<dbReference type="Pfam" id="PF07437">
    <property type="entry name" value="YfaZ"/>
    <property type="match status" value="1"/>
</dbReference>